<dbReference type="InterPro" id="IPR001752">
    <property type="entry name" value="Kinesin_motor_dom"/>
</dbReference>
<keyword evidence="2" id="KW-0547">Nucleotide-binding</keyword>
<gene>
    <name evidence="7" type="ORF">OS493_028405</name>
</gene>
<dbReference type="EMBL" id="MU825423">
    <property type="protein sequence ID" value="KAJ7389937.1"/>
    <property type="molecule type" value="Genomic_DNA"/>
</dbReference>
<dbReference type="SUPFAM" id="SSF52540">
    <property type="entry name" value="P-loop containing nucleoside triphosphate hydrolases"/>
    <property type="match status" value="1"/>
</dbReference>
<comment type="similarity">
    <text evidence="5">Belongs to the TRAFAC class myosin-kinesin ATPase superfamily. Kinesin family.</text>
</comment>
<dbReference type="Proteomes" id="UP001163046">
    <property type="component" value="Unassembled WGS sequence"/>
</dbReference>
<evidence type="ECO:0000313" key="7">
    <source>
        <dbReference type="EMBL" id="KAJ7389937.1"/>
    </source>
</evidence>
<dbReference type="InterPro" id="IPR036961">
    <property type="entry name" value="Kinesin_motor_dom_sf"/>
</dbReference>
<dbReference type="Gene3D" id="3.40.850.10">
    <property type="entry name" value="Kinesin motor domain"/>
    <property type="match status" value="1"/>
</dbReference>
<dbReference type="PROSITE" id="PS00411">
    <property type="entry name" value="KINESIN_MOTOR_1"/>
    <property type="match status" value="1"/>
</dbReference>
<keyword evidence="4" id="KW-0963">Cytoplasm</keyword>
<dbReference type="PROSITE" id="PS50067">
    <property type="entry name" value="KINESIN_MOTOR_2"/>
    <property type="match status" value="1"/>
</dbReference>
<dbReference type="SMART" id="SM00129">
    <property type="entry name" value="KISc"/>
    <property type="match status" value="1"/>
</dbReference>
<dbReference type="PANTHER" id="PTHR47972:SF65">
    <property type="entry name" value="KINESIN-LIKE PROTEIN"/>
    <property type="match status" value="1"/>
</dbReference>
<dbReference type="GO" id="GO:0005524">
    <property type="term" value="F:ATP binding"/>
    <property type="evidence" value="ECO:0007669"/>
    <property type="project" value="UniProtKB-KW"/>
</dbReference>
<keyword evidence="3" id="KW-0067">ATP-binding</keyword>
<dbReference type="OrthoDB" id="3176171at2759"/>
<name>A0A9X0D768_9CNID</name>
<dbReference type="GO" id="GO:0007018">
    <property type="term" value="P:microtubule-based movement"/>
    <property type="evidence" value="ECO:0007669"/>
    <property type="project" value="InterPro"/>
</dbReference>
<dbReference type="AlphaFoldDB" id="A0A9X0D768"/>
<dbReference type="InterPro" id="IPR027640">
    <property type="entry name" value="Kinesin-like_fam"/>
</dbReference>
<evidence type="ECO:0000313" key="8">
    <source>
        <dbReference type="Proteomes" id="UP001163046"/>
    </source>
</evidence>
<proteinExistence type="inferred from homology"/>
<sequence length="244" mass="26580">MMGSDKDPGVNIRSILELLRVCDERTNVDYSMCVSMVEVYNETVRDLLSENSSSQQLNIQMRNRQLVITDVTEVDVKSADDIKTIMQKGDMNRSVGATKMNTNSSRSHLLLLLRLQGTDHVTNAVTRGTLTLVDLAGSERISKTEATGQRLVEAAAINKSLSALGQVFAALRTNAMHVPYRNSKLTQLMQCSLGGDGKACMFVNVSPLASNISETVSTLQFGSAAKQVELGKATQNITQAPKRN</sequence>
<accession>A0A9X0D768</accession>
<dbReference type="PANTHER" id="PTHR47972">
    <property type="entry name" value="KINESIN-LIKE PROTEIN KLP-3"/>
    <property type="match status" value="1"/>
</dbReference>
<dbReference type="InterPro" id="IPR027417">
    <property type="entry name" value="P-loop_NTPase"/>
</dbReference>
<dbReference type="Pfam" id="PF00225">
    <property type="entry name" value="Kinesin"/>
    <property type="match status" value="1"/>
</dbReference>
<dbReference type="PRINTS" id="PR00380">
    <property type="entry name" value="KINESINHEAVY"/>
</dbReference>
<dbReference type="GO" id="GO:0003777">
    <property type="term" value="F:microtubule motor activity"/>
    <property type="evidence" value="ECO:0007669"/>
    <property type="project" value="InterPro"/>
</dbReference>
<organism evidence="7 8">
    <name type="scientific">Desmophyllum pertusum</name>
    <dbReference type="NCBI Taxonomy" id="174260"/>
    <lineage>
        <taxon>Eukaryota</taxon>
        <taxon>Metazoa</taxon>
        <taxon>Cnidaria</taxon>
        <taxon>Anthozoa</taxon>
        <taxon>Hexacorallia</taxon>
        <taxon>Scleractinia</taxon>
        <taxon>Caryophylliina</taxon>
        <taxon>Caryophylliidae</taxon>
        <taxon>Desmophyllum</taxon>
    </lineage>
</organism>
<feature type="domain" description="Kinesin motor" evidence="6">
    <location>
        <begin position="1"/>
        <end position="228"/>
    </location>
</feature>
<keyword evidence="4" id="KW-0206">Cytoskeleton</keyword>
<evidence type="ECO:0000256" key="2">
    <source>
        <dbReference type="ARBA" id="ARBA00022741"/>
    </source>
</evidence>
<protein>
    <recommendedName>
        <fullName evidence="6">Kinesin motor domain-containing protein</fullName>
    </recommendedName>
</protein>
<keyword evidence="8" id="KW-1185">Reference proteome</keyword>
<evidence type="ECO:0000256" key="5">
    <source>
        <dbReference type="PROSITE-ProRule" id="PRU00283"/>
    </source>
</evidence>
<reference evidence="7" key="1">
    <citation type="submission" date="2023-01" db="EMBL/GenBank/DDBJ databases">
        <title>Genome assembly of the deep-sea coral Lophelia pertusa.</title>
        <authorList>
            <person name="Herrera S."/>
            <person name="Cordes E."/>
        </authorList>
    </citation>
    <scope>NUCLEOTIDE SEQUENCE</scope>
    <source>
        <strain evidence="7">USNM1676648</strain>
        <tissue evidence="7">Polyp</tissue>
    </source>
</reference>
<comment type="subcellular location">
    <subcellularLocation>
        <location evidence="1">Cytoplasm</location>
        <location evidence="1">Cytoskeleton</location>
    </subcellularLocation>
</comment>
<comment type="caution">
    <text evidence="5">Lacks conserved residue(s) required for the propagation of feature annotation.</text>
</comment>
<dbReference type="GO" id="GO:0008017">
    <property type="term" value="F:microtubule binding"/>
    <property type="evidence" value="ECO:0007669"/>
    <property type="project" value="InterPro"/>
</dbReference>
<dbReference type="InterPro" id="IPR019821">
    <property type="entry name" value="Kinesin_motor_CS"/>
</dbReference>
<evidence type="ECO:0000259" key="6">
    <source>
        <dbReference type="PROSITE" id="PS50067"/>
    </source>
</evidence>
<comment type="caution">
    <text evidence="7">The sequence shown here is derived from an EMBL/GenBank/DDBJ whole genome shotgun (WGS) entry which is preliminary data.</text>
</comment>
<dbReference type="GO" id="GO:0015630">
    <property type="term" value="C:microtubule cytoskeleton"/>
    <property type="evidence" value="ECO:0007669"/>
    <property type="project" value="TreeGrafter"/>
</dbReference>
<evidence type="ECO:0000256" key="4">
    <source>
        <dbReference type="ARBA" id="ARBA00023212"/>
    </source>
</evidence>
<evidence type="ECO:0000256" key="3">
    <source>
        <dbReference type="ARBA" id="ARBA00022840"/>
    </source>
</evidence>
<evidence type="ECO:0000256" key="1">
    <source>
        <dbReference type="ARBA" id="ARBA00004245"/>
    </source>
</evidence>